<accession>A0ABQ0BTI0</accession>
<sequence length="78" mass="8795">MECAKVTTIVMSFIEPARANNLNAFKYLYTLLLYMPYSKDELTGIEQLTPSSPLIQKKCSGIIDDNLELQNPPENLTV</sequence>
<gene>
    <name evidence="1" type="ORF">K340107D12_26470</name>
</gene>
<keyword evidence="2" id="KW-1185">Reference proteome</keyword>
<proteinExistence type="predicted"/>
<protein>
    <submittedName>
        <fullName evidence="1">Uncharacterized protein</fullName>
    </submittedName>
</protein>
<organism evidence="1 2">
    <name type="scientific">Blautia parvula</name>
    <dbReference type="NCBI Taxonomy" id="2877527"/>
    <lineage>
        <taxon>Bacteria</taxon>
        <taxon>Bacillati</taxon>
        <taxon>Bacillota</taxon>
        <taxon>Clostridia</taxon>
        <taxon>Lachnospirales</taxon>
        <taxon>Lachnospiraceae</taxon>
        <taxon>Blautia</taxon>
    </lineage>
</organism>
<comment type="caution">
    <text evidence="1">The sequence shown here is derived from an EMBL/GenBank/DDBJ whole genome shotgun (WGS) entry which is preliminary data.</text>
</comment>
<name>A0ABQ0BTI0_9FIRM</name>
<dbReference type="RefSeq" id="WP_054353405.1">
    <property type="nucleotide sequence ID" value="NZ_AP031413.1"/>
</dbReference>
<reference evidence="1 2" key="1">
    <citation type="submission" date="2024-04" db="EMBL/GenBank/DDBJ databases">
        <title>Defined microbial consortia suppress multidrug-resistant proinflammatory Enterobacteriaceae via ecological control.</title>
        <authorList>
            <person name="Furuichi M."/>
            <person name="Kawaguchi T."/>
            <person name="Pust M."/>
            <person name="Yasuma K."/>
            <person name="Plichta D."/>
            <person name="Hasegawa N."/>
            <person name="Ohya T."/>
            <person name="Bhattarai S."/>
            <person name="Sasajima S."/>
            <person name="Aoto Y."/>
            <person name="Tuganbaev T."/>
            <person name="Yaginuma M."/>
            <person name="Ueda M."/>
            <person name="Okahashi N."/>
            <person name="Amafuji K."/>
            <person name="Kiridooshi Y."/>
            <person name="Sugita K."/>
            <person name="Strazar M."/>
            <person name="Skelly A."/>
            <person name="Suda W."/>
            <person name="Hattori M."/>
            <person name="Nakamoto N."/>
            <person name="Caballero S."/>
            <person name="Norman J."/>
            <person name="Olle B."/>
            <person name="Tanoue T."/>
            <person name="Arita M."/>
            <person name="Bucci V."/>
            <person name="Atarashi K."/>
            <person name="Xavier R."/>
            <person name="Honda K."/>
        </authorList>
    </citation>
    <scope>NUCLEOTIDE SEQUENCE [LARGE SCALE GENOMIC DNA]</scope>
    <source>
        <strain evidence="2">k34-0107-D12</strain>
    </source>
</reference>
<evidence type="ECO:0000313" key="1">
    <source>
        <dbReference type="EMBL" id="GAA6499831.1"/>
    </source>
</evidence>
<dbReference type="Proteomes" id="UP001600941">
    <property type="component" value="Unassembled WGS sequence"/>
</dbReference>
<evidence type="ECO:0000313" key="2">
    <source>
        <dbReference type="Proteomes" id="UP001600941"/>
    </source>
</evidence>
<dbReference type="EMBL" id="BAABZQ010000001">
    <property type="protein sequence ID" value="GAA6499831.1"/>
    <property type="molecule type" value="Genomic_DNA"/>
</dbReference>